<protein>
    <submittedName>
        <fullName evidence="2">Uncharacterized protein</fullName>
    </submittedName>
</protein>
<keyword evidence="1" id="KW-0812">Transmembrane</keyword>
<dbReference type="Proteomes" id="UP000248688">
    <property type="component" value="Chromosome"/>
</dbReference>
<proteinExistence type="predicted"/>
<sequence>MPLVFFNLSKKSAQIIIICVISVPSTPQLFRLTPYPFKLTAMAVARGSMAWLFGFILIPLGQGAW</sequence>
<accession>A0A2Z4IIQ6</accession>
<evidence type="ECO:0000313" key="2">
    <source>
        <dbReference type="EMBL" id="AWW30619.1"/>
    </source>
</evidence>
<keyword evidence="3" id="KW-1185">Reference proteome</keyword>
<evidence type="ECO:0000256" key="1">
    <source>
        <dbReference type="SAM" id="Phobius"/>
    </source>
</evidence>
<organism evidence="2 3">
    <name type="scientific">Echinicola strongylocentroti</name>
    <dbReference type="NCBI Taxonomy" id="1795355"/>
    <lineage>
        <taxon>Bacteria</taxon>
        <taxon>Pseudomonadati</taxon>
        <taxon>Bacteroidota</taxon>
        <taxon>Cytophagia</taxon>
        <taxon>Cytophagales</taxon>
        <taxon>Cyclobacteriaceae</taxon>
        <taxon>Echinicola</taxon>
    </lineage>
</organism>
<reference evidence="2 3" key="1">
    <citation type="submission" date="2018-06" db="EMBL/GenBank/DDBJ databases">
        <title>Echinicola strongylocentroti sp. nov., isolated from a sea urchin Strongylocentrotus intermedius.</title>
        <authorList>
            <person name="Bae S.S."/>
        </authorList>
    </citation>
    <scope>NUCLEOTIDE SEQUENCE [LARGE SCALE GENOMIC DNA]</scope>
    <source>
        <strain evidence="2 3">MEBiC08714</strain>
    </source>
</reference>
<keyword evidence="1" id="KW-1133">Transmembrane helix</keyword>
<dbReference type="EMBL" id="CP030041">
    <property type="protein sequence ID" value="AWW30619.1"/>
    <property type="molecule type" value="Genomic_DNA"/>
</dbReference>
<dbReference type="AlphaFoldDB" id="A0A2Z4IIQ6"/>
<name>A0A2Z4IIQ6_9BACT</name>
<dbReference type="KEGG" id="est:DN752_11065"/>
<feature type="transmembrane region" description="Helical" evidence="1">
    <location>
        <begin position="39"/>
        <end position="60"/>
    </location>
</feature>
<gene>
    <name evidence="2" type="ORF">DN752_11065</name>
</gene>
<keyword evidence="1" id="KW-0472">Membrane</keyword>
<evidence type="ECO:0000313" key="3">
    <source>
        <dbReference type="Proteomes" id="UP000248688"/>
    </source>
</evidence>